<organism evidence="1 2">
    <name type="scientific">Caerostris extrusa</name>
    <name type="common">Bark spider</name>
    <name type="synonym">Caerostris bankana</name>
    <dbReference type="NCBI Taxonomy" id="172846"/>
    <lineage>
        <taxon>Eukaryota</taxon>
        <taxon>Metazoa</taxon>
        <taxon>Ecdysozoa</taxon>
        <taxon>Arthropoda</taxon>
        <taxon>Chelicerata</taxon>
        <taxon>Arachnida</taxon>
        <taxon>Araneae</taxon>
        <taxon>Araneomorphae</taxon>
        <taxon>Entelegynae</taxon>
        <taxon>Araneoidea</taxon>
        <taxon>Araneidae</taxon>
        <taxon>Caerostris</taxon>
    </lineage>
</organism>
<dbReference type="EMBL" id="BPLR01001154">
    <property type="protein sequence ID" value="GIZ00426.1"/>
    <property type="molecule type" value="Genomic_DNA"/>
</dbReference>
<evidence type="ECO:0000313" key="1">
    <source>
        <dbReference type="EMBL" id="GIZ00426.1"/>
    </source>
</evidence>
<accession>A0AAV4Y374</accession>
<dbReference type="Proteomes" id="UP001054945">
    <property type="component" value="Unassembled WGS sequence"/>
</dbReference>
<reference evidence="1 2" key="1">
    <citation type="submission" date="2021-06" db="EMBL/GenBank/DDBJ databases">
        <title>Caerostris extrusa draft genome.</title>
        <authorList>
            <person name="Kono N."/>
            <person name="Arakawa K."/>
        </authorList>
    </citation>
    <scope>NUCLEOTIDE SEQUENCE [LARGE SCALE GENOMIC DNA]</scope>
</reference>
<evidence type="ECO:0000313" key="2">
    <source>
        <dbReference type="Proteomes" id="UP001054945"/>
    </source>
</evidence>
<proteinExistence type="predicted"/>
<name>A0AAV4Y374_CAEEX</name>
<protein>
    <submittedName>
        <fullName evidence="1">Uncharacterized protein</fullName>
    </submittedName>
</protein>
<gene>
    <name evidence="1" type="ORF">CEXT_118901</name>
</gene>
<dbReference type="AlphaFoldDB" id="A0AAV4Y374"/>
<sequence>MEGGYNEFVYHKFISSVSKWRDLPISCCPGHVRFELWRSQEPLLRKWQSFFHEEFDTFNNIEDRIYNSLVYNEGDSKNLHTIKTLLRFQGIGTYLSVAALGMFDSNCGAHKNANLFFEVTVIILS</sequence>
<keyword evidence="2" id="KW-1185">Reference proteome</keyword>
<comment type="caution">
    <text evidence="1">The sequence shown here is derived from an EMBL/GenBank/DDBJ whole genome shotgun (WGS) entry which is preliminary data.</text>
</comment>